<dbReference type="Gene3D" id="3.40.50.300">
    <property type="entry name" value="P-loop containing nucleotide triphosphate hydrolases"/>
    <property type="match status" value="1"/>
</dbReference>
<feature type="transmembrane region" description="Helical" evidence="5">
    <location>
        <begin position="151"/>
        <end position="170"/>
    </location>
</feature>
<feature type="region of interest" description="Disordered" evidence="4">
    <location>
        <begin position="1116"/>
        <end position="1137"/>
    </location>
</feature>
<gene>
    <name evidence="7" type="ORF">SAMN04489750_1858</name>
</gene>
<feature type="domain" description="FtsK" evidence="6">
    <location>
        <begin position="826"/>
        <end position="1034"/>
    </location>
</feature>
<dbReference type="GO" id="GO:0005524">
    <property type="term" value="F:ATP binding"/>
    <property type="evidence" value="ECO:0007669"/>
    <property type="project" value="UniProtKB-UniRule"/>
</dbReference>
<feature type="transmembrane region" description="Helical" evidence="5">
    <location>
        <begin position="191"/>
        <end position="210"/>
    </location>
</feature>
<dbReference type="InterPro" id="IPR002543">
    <property type="entry name" value="FtsK_dom"/>
</dbReference>
<evidence type="ECO:0000259" key="6">
    <source>
        <dbReference type="PROSITE" id="PS50901"/>
    </source>
</evidence>
<keyword evidence="1 3" id="KW-0547">Nucleotide-binding</keyword>
<evidence type="ECO:0000256" key="2">
    <source>
        <dbReference type="ARBA" id="ARBA00022840"/>
    </source>
</evidence>
<evidence type="ECO:0000256" key="3">
    <source>
        <dbReference type="PROSITE-ProRule" id="PRU00289"/>
    </source>
</evidence>
<dbReference type="SMART" id="SM00382">
    <property type="entry name" value="AAA"/>
    <property type="match status" value="1"/>
</dbReference>
<dbReference type="Proteomes" id="UP000250028">
    <property type="component" value="Unassembled WGS sequence"/>
</dbReference>
<dbReference type="AlphaFoldDB" id="A0A2Y8ZRM3"/>
<keyword evidence="2 3" id="KW-0067">ATP-binding</keyword>
<name>A0A2Y8ZRM3_9MICO</name>
<evidence type="ECO:0000256" key="1">
    <source>
        <dbReference type="ARBA" id="ARBA00022741"/>
    </source>
</evidence>
<dbReference type="Pfam" id="PF01580">
    <property type="entry name" value="FtsK_SpoIIIE"/>
    <property type="match status" value="1"/>
</dbReference>
<feature type="transmembrane region" description="Helical" evidence="5">
    <location>
        <begin position="230"/>
        <end position="248"/>
    </location>
</feature>
<evidence type="ECO:0000256" key="5">
    <source>
        <dbReference type="SAM" id="Phobius"/>
    </source>
</evidence>
<dbReference type="EMBL" id="UESZ01000001">
    <property type="protein sequence ID" value="SSA34535.1"/>
    <property type="molecule type" value="Genomic_DNA"/>
</dbReference>
<keyword evidence="5" id="KW-0472">Membrane</keyword>
<dbReference type="InterPro" id="IPR050206">
    <property type="entry name" value="FtsK/SpoIIIE/SftA"/>
</dbReference>
<dbReference type="RefSeq" id="WP_109685206.1">
    <property type="nucleotide sequence ID" value="NZ_QGDN01000001.1"/>
</dbReference>
<evidence type="ECO:0000313" key="7">
    <source>
        <dbReference type="EMBL" id="SSA34535.1"/>
    </source>
</evidence>
<dbReference type="InterPro" id="IPR003593">
    <property type="entry name" value="AAA+_ATPase"/>
</dbReference>
<keyword evidence="8" id="KW-1185">Reference proteome</keyword>
<keyword evidence="5" id="KW-0812">Transmembrane</keyword>
<keyword evidence="5" id="KW-1133">Transmembrane helix</keyword>
<dbReference type="SUPFAM" id="SSF52540">
    <property type="entry name" value="P-loop containing nucleoside triphosphate hydrolases"/>
    <property type="match status" value="1"/>
</dbReference>
<feature type="transmembrane region" description="Helical" evidence="5">
    <location>
        <begin position="111"/>
        <end position="131"/>
    </location>
</feature>
<sequence length="1277" mass="136560">MAQATRRTRNNQPATSLAAPIVLLGALTCVAGAALRLPSVPFLWLSLVVAAWMEPSVILTGPRDPVTKSPTAADDFEQRRYGSYLWWRQMKSALLFPTSLFKPGWPVRTTWVLSVLAGLVAVSLPVAWPVWLKQPAQPDAVPRAINASHLANFICALVLAAALTSVRRTAEQGRPATRFSHVRKVVSTDRIITALAVGALVLVVAAGLVVPGMFGSNDQIGVWLGSFPTAGWAALGLTATLLILHFAATRLAVDQWERVQAVIAEWGPRWEALKVAPAPSVEDVRDGDPFGAVEGLEVVSFTAPPGRSAADIVKQQVKIAAEVGSGAGTFVMTSPVLDGTGAPQPGTADLNRFRILVAAPGTTDLSALPTGEHIELATLLVEAAMTVARTTAAMDPMPIVAVQPLFEPDTQPGARVWATTWSGDLRAVRMSNIPFLMSQTLGVDVQVDHRKGVLYVGDLESVELDGGLRGTIDNLRTEDEWDRNWADGGPTKHRLNLPVAQHVVREVSTLRAGMGSIPITRLPFLVRKGVDPRDYFGTEQRMAAALNAAGFVAITGWPGSGGRPGDRHALGLTIYYAPSQTAVPTTLTLLSSTKPGALQPMSGSNAEAWVAAGIVNTAFTAAKLARPELIDATCLTTPRAAKNQLWEISLRLHDGVTMADVRAKASVMRASLGVPWLRVESIPDGVRLFAGGEPDPAFLVNPGRDVLRLTNLDWSQAFADANLVTVDGSVPTVTSVGALEHNDAVQRLVISLPSGLSAERFKGALAKLATSTNNAFCQAYPSRHGASFIELLVSRTHPLPERVAFDFDAVDAAQRDAVPFATGITGEPVEHRFISDPYALVSGGAGSGKSVTAQGILYGCAVQGMKIVVIDIQKAAIDFAFLADHAIAVATTAHVAAAAMKAVYDEGQQRKKLLTQMRVGNFMDIPEDQRPPRIVVFFDEFTSAMGREVLPDAGNDPELQKVRAEVEADNKARATIGQYTGKVVRELRAVGINLILATQKLDKTVLDKVPGGADLKDNMGRSIFGNASQGAKMSALRNPFDAPSLGDFIPKGRGLWEPLTSPVAEPIQCWFAPQGTDTDVAAPGTFKFELDARVPKLDPSARLDLEPFMPKKEVLPGQIIGDLPPSLRGGDDEPSYDTEEVIEVESFDLDLDLDDLDSGDFDDADRTAQRAVDPEMDRCDADGPVSPALSGTESDPPESSSDQRTEDPPPELDMTFLEDFLADLASGESDDEPVLDTDPFAGDEFAEPESPIPESASGDRPGWPKWTPPPKVTTDDW</sequence>
<dbReference type="InterPro" id="IPR027417">
    <property type="entry name" value="P-loop_NTPase"/>
</dbReference>
<dbReference type="PANTHER" id="PTHR22683:SF1">
    <property type="entry name" value="TYPE VII SECRETION SYSTEM PROTEIN ESSC"/>
    <property type="match status" value="1"/>
</dbReference>
<feature type="binding site" evidence="3">
    <location>
        <begin position="843"/>
        <end position="850"/>
    </location>
    <ligand>
        <name>ATP</name>
        <dbReference type="ChEBI" id="CHEBI:30616"/>
    </ligand>
</feature>
<evidence type="ECO:0000256" key="4">
    <source>
        <dbReference type="SAM" id="MobiDB-lite"/>
    </source>
</evidence>
<evidence type="ECO:0000313" key="8">
    <source>
        <dbReference type="Proteomes" id="UP000250028"/>
    </source>
</evidence>
<dbReference type="PANTHER" id="PTHR22683">
    <property type="entry name" value="SPORULATION PROTEIN RELATED"/>
    <property type="match status" value="1"/>
</dbReference>
<feature type="region of interest" description="Disordered" evidence="4">
    <location>
        <begin position="1169"/>
        <end position="1277"/>
    </location>
</feature>
<organism evidence="7 8">
    <name type="scientific">Branchiibius hedensis</name>
    <dbReference type="NCBI Taxonomy" id="672460"/>
    <lineage>
        <taxon>Bacteria</taxon>
        <taxon>Bacillati</taxon>
        <taxon>Actinomycetota</taxon>
        <taxon>Actinomycetes</taxon>
        <taxon>Micrococcales</taxon>
        <taxon>Dermacoccaceae</taxon>
        <taxon>Branchiibius</taxon>
    </lineage>
</organism>
<reference evidence="8" key="1">
    <citation type="submission" date="2016-10" db="EMBL/GenBank/DDBJ databases">
        <authorList>
            <person name="Varghese N."/>
            <person name="Submissions S."/>
        </authorList>
    </citation>
    <scope>NUCLEOTIDE SEQUENCE [LARGE SCALE GENOMIC DNA]</scope>
    <source>
        <strain evidence="8">DSM 22951</strain>
    </source>
</reference>
<proteinExistence type="predicted"/>
<dbReference type="OrthoDB" id="5083868at2"/>
<protein>
    <submittedName>
        <fullName evidence="7">FtsK/SpoIIIE family protein</fullName>
    </submittedName>
</protein>
<feature type="compositionally biased region" description="Basic and acidic residues" evidence="4">
    <location>
        <begin position="1169"/>
        <end position="1181"/>
    </location>
</feature>
<accession>A0A2Y8ZRM3</accession>
<dbReference type="GO" id="GO:0003677">
    <property type="term" value="F:DNA binding"/>
    <property type="evidence" value="ECO:0007669"/>
    <property type="project" value="InterPro"/>
</dbReference>
<feature type="compositionally biased region" description="Polar residues" evidence="4">
    <location>
        <begin position="1189"/>
        <end position="1200"/>
    </location>
</feature>
<dbReference type="PROSITE" id="PS50901">
    <property type="entry name" value="FTSK"/>
    <property type="match status" value="1"/>
</dbReference>